<evidence type="ECO:0000313" key="2">
    <source>
        <dbReference type="Proteomes" id="UP000223913"/>
    </source>
</evidence>
<protein>
    <submittedName>
        <fullName evidence="1">DUF1835 domain-containing protein</fullName>
    </submittedName>
</protein>
<dbReference type="RefSeq" id="WP_099154974.1">
    <property type="nucleotide sequence ID" value="NZ_PDUD01000051.1"/>
</dbReference>
<evidence type="ECO:0000313" key="1">
    <source>
        <dbReference type="EMBL" id="PHN01660.1"/>
    </source>
</evidence>
<accession>A0A2D0MZQ8</accession>
<name>A0A2D0MZQ8_FLAN2</name>
<dbReference type="Proteomes" id="UP000223913">
    <property type="component" value="Unassembled WGS sequence"/>
</dbReference>
<keyword evidence="2" id="KW-1185">Reference proteome</keyword>
<gene>
    <name evidence="1" type="ORF">CRP01_36190</name>
</gene>
<sequence>MEIHILNGDALKEQFPPSISGEIIVMRECLVDGQPRGDSLEQLLDNRMEFFAKIYGVTAEDYRRKTIPEIERIRRIPATARVNLWFEDDLFCQVNLWFTSFLLSEFTQVADVRLVRPEGPIQYGFGGMDQPALIKAYESAQTIDGDELEQMTRLWQCYQRGEHATMTGIAARYQARLPFLVEAVKAERERYPEDDRPGRPQRTIRALMEELGSEQFGPVFRAFHERESIYGYGDLQVRRLFDAVKAGRS</sequence>
<dbReference type="OrthoDB" id="127805at2"/>
<proteinExistence type="predicted"/>
<reference evidence="1 2" key="1">
    <citation type="submission" date="2017-10" db="EMBL/GenBank/DDBJ databases">
        <title>The draft genome sequence of Lewinella nigricans NBRC 102662.</title>
        <authorList>
            <person name="Wang K."/>
        </authorList>
    </citation>
    <scope>NUCLEOTIDE SEQUENCE [LARGE SCALE GENOMIC DNA]</scope>
    <source>
        <strain evidence="1 2">NBRC 102662</strain>
    </source>
</reference>
<organism evidence="1 2">
    <name type="scientific">Flavilitoribacter nigricans (strain ATCC 23147 / DSM 23189 / NBRC 102662 / NCIMB 1420 / SS-2)</name>
    <name type="common">Lewinella nigricans</name>
    <dbReference type="NCBI Taxonomy" id="1122177"/>
    <lineage>
        <taxon>Bacteria</taxon>
        <taxon>Pseudomonadati</taxon>
        <taxon>Bacteroidota</taxon>
        <taxon>Saprospiria</taxon>
        <taxon>Saprospirales</taxon>
        <taxon>Lewinellaceae</taxon>
        <taxon>Flavilitoribacter</taxon>
    </lineage>
</organism>
<dbReference type="AlphaFoldDB" id="A0A2D0MZQ8"/>
<dbReference type="EMBL" id="PDUD01000051">
    <property type="protein sequence ID" value="PHN01660.1"/>
    <property type="molecule type" value="Genomic_DNA"/>
</dbReference>
<comment type="caution">
    <text evidence="1">The sequence shown here is derived from an EMBL/GenBank/DDBJ whole genome shotgun (WGS) entry which is preliminary data.</text>
</comment>